<protein>
    <submittedName>
        <fullName evidence="2">Maleylpyruvate isomerase family mycothiol-dependent enzyme</fullName>
    </submittedName>
</protein>
<evidence type="ECO:0000313" key="3">
    <source>
        <dbReference type="Proteomes" id="UP001138997"/>
    </source>
</evidence>
<reference evidence="2" key="1">
    <citation type="submission" date="2021-11" db="EMBL/GenBank/DDBJ databases">
        <title>Streptomyces corallinus and Kineosporia corallina sp. nov., two new coral-derived marine actinobacteria.</title>
        <authorList>
            <person name="Buangrab K."/>
            <person name="Sutthacheep M."/>
            <person name="Yeemin T."/>
            <person name="Harunari E."/>
            <person name="Igarashi Y."/>
            <person name="Sripreechasak P."/>
            <person name="Kanchanasin P."/>
            <person name="Tanasupawat S."/>
            <person name="Phongsopitanun W."/>
        </authorList>
    </citation>
    <scope>NUCLEOTIDE SEQUENCE</scope>
    <source>
        <strain evidence="2">JCM 31032</strain>
    </source>
</reference>
<dbReference type="Pfam" id="PF11716">
    <property type="entry name" value="MDMPI_N"/>
    <property type="match status" value="1"/>
</dbReference>
<dbReference type="GO" id="GO:0046872">
    <property type="term" value="F:metal ion binding"/>
    <property type="evidence" value="ECO:0007669"/>
    <property type="project" value="InterPro"/>
</dbReference>
<dbReference type="AlphaFoldDB" id="A0A9X1NE90"/>
<accession>A0A9X1NE90</accession>
<dbReference type="InterPro" id="IPR017517">
    <property type="entry name" value="Maleyloyr_isom"/>
</dbReference>
<proteinExistence type="predicted"/>
<keyword evidence="3" id="KW-1185">Reference proteome</keyword>
<dbReference type="GO" id="GO:0016853">
    <property type="term" value="F:isomerase activity"/>
    <property type="evidence" value="ECO:0007669"/>
    <property type="project" value="UniProtKB-KW"/>
</dbReference>
<name>A0A9X1NE90_9ACTN</name>
<sequence length="200" mass="21339">MTETMPTGPHLVSVLDALADLLAQAQPEHYSNATPCDDFDVAVLRSHILAWAQFFTVSLEQPDGSGDQLDVDTYEAPADPAEAAALLRSVGQRISACIEGGVASAPVTLFGSPMPGWMVMGMCLGEYLAHGHDLAQGLGLPWNPPAEAVATALEFMPMMLTDDFRGPDKSFGYPVEVPESASDLDKLVAFTGRDPYWKAA</sequence>
<organism evidence="2 3">
    <name type="scientific">Kineosporia babensis</name>
    <dbReference type="NCBI Taxonomy" id="499548"/>
    <lineage>
        <taxon>Bacteria</taxon>
        <taxon>Bacillati</taxon>
        <taxon>Actinomycetota</taxon>
        <taxon>Actinomycetes</taxon>
        <taxon>Kineosporiales</taxon>
        <taxon>Kineosporiaceae</taxon>
        <taxon>Kineosporia</taxon>
    </lineage>
</organism>
<evidence type="ECO:0000313" key="2">
    <source>
        <dbReference type="EMBL" id="MCD5313372.1"/>
    </source>
</evidence>
<comment type="caution">
    <text evidence="2">The sequence shown here is derived from an EMBL/GenBank/DDBJ whole genome shotgun (WGS) entry which is preliminary data.</text>
</comment>
<dbReference type="InterPro" id="IPR034660">
    <property type="entry name" value="DinB/YfiT-like"/>
</dbReference>
<dbReference type="InterPro" id="IPR024344">
    <property type="entry name" value="MDMPI_metal-binding"/>
</dbReference>
<evidence type="ECO:0000259" key="1">
    <source>
        <dbReference type="Pfam" id="PF11716"/>
    </source>
</evidence>
<dbReference type="EMBL" id="JAJOMB010000011">
    <property type="protein sequence ID" value="MCD5313372.1"/>
    <property type="molecule type" value="Genomic_DNA"/>
</dbReference>
<dbReference type="InterPro" id="IPR017520">
    <property type="entry name" value="CHP03086"/>
</dbReference>
<dbReference type="NCBIfam" id="TIGR03086">
    <property type="entry name" value="TIGR03086 family metal-binding protein"/>
    <property type="match status" value="1"/>
</dbReference>
<gene>
    <name evidence="2" type="ORF">LR394_20900</name>
</gene>
<keyword evidence="2" id="KW-0413">Isomerase</keyword>
<dbReference type="Gene3D" id="1.20.120.450">
    <property type="entry name" value="dinb family like domain"/>
    <property type="match status" value="1"/>
</dbReference>
<dbReference type="SUPFAM" id="SSF109854">
    <property type="entry name" value="DinB/YfiT-like putative metalloenzymes"/>
    <property type="match status" value="1"/>
</dbReference>
<feature type="domain" description="Mycothiol-dependent maleylpyruvate isomerase metal-binding" evidence="1">
    <location>
        <begin position="15"/>
        <end position="135"/>
    </location>
</feature>
<dbReference type="RefSeq" id="WP_231444491.1">
    <property type="nucleotide sequence ID" value="NZ_JAJOMB010000011.1"/>
</dbReference>
<dbReference type="NCBIfam" id="TIGR03083">
    <property type="entry name" value="maleylpyruvate isomerase family mycothiol-dependent enzyme"/>
    <property type="match status" value="1"/>
</dbReference>
<dbReference type="Proteomes" id="UP001138997">
    <property type="component" value="Unassembled WGS sequence"/>
</dbReference>